<evidence type="ECO:0000259" key="10">
    <source>
        <dbReference type="PROSITE" id="PS50893"/>
    </source>
</evidence>
<dbReference type="Gene3D" id="1.20.1560.10">
    <property type="entry name" value="ABC transporter type 1, transmembrane domain"/>
    <property type="match status" value="1"/>
</dbReference>
<keyword evidence="5" id="KW-0547">Nucleotide-binding</keyword>
<dbReference type="PROSITE" id="PS50929">
    <property type="entry name" value="ABC_TM1F"/>
    <property type="match status" value="1"/>
</dbReference>
<sequence>MSSTPMSSRELLGWLWRGYLHQHMGLLAIAVLFMLLEGATVGGISYMMQPMFDLVFVAGNQNALVWVSLAFLGIFCFRAISSVSQKVLLSIIGQRSEAHLRTDMLARLIHQDASFHQVHPPGYLIQRIQTDVSAINQVWKALITGTGRDITQLIAVLAVAVSVDWRWTLIMLVGVPLLVLPLSIMQRYVRKKASQARDLGAVQATRLDEIFHGIVPIKLNALEQYQENRYVTSTKSFVRAQVRASFGTASASGLVDIMAGVGVMGVILFGGQEIISGEKTVGQFMSFFTAIGLAFDPMRRLAGIMGVWQAAAAALERIKELMEAPIELVSPEAPVAAPKGLPEVRLDKVDLSYGDAKVLQQLSIVAEAGKTTALVGASGAGKSTVFNLLTRLVDPQAGAVTIAGVPVSDVDLTDLRGLFSVVTQDALLFDETLRENITLGRTDVSEERLKEVLDAAHVTDFLSKLPQGLETPVGPRGSALSGGQRQRVVIARALLRDTPILLLDEATSALDAQSEHVIQEALERLSKGRTTLVIAHRLATIRNADKIIVMERGEVMDEGRHEDLLERGGIYADLYRLQFENGKEVVDTAGLKAQTRSRDPREAPIAGGWLQRLKQRILG</sequence>
<keyword evidence="12" id="KW-0378">Hydrolase</keyword>
<dbReference type="EC" id="3.6.3.-" evidence="12"/>
<dbReference type="Pfam" id="PF00664">
    <property type="entry name" value="ABC_membrane"/>
    <property type="match status" value="1"/>
</dbReference>
<dbReference type="InterPro" id="IPR011527">
    <property type="entry name" value="ABC1_TM_dom"/>
</dbReference>
<evidence type="ECO:0000313" key="13">
    <source>
        <dbReference type="Proteomes" id="UP000052022"/>
    </source>
</evidence>
<dbReference type="InterPro" id="IPR003439">
    <property type="entry name" value="ABC_transporter-like_ATP-bd"/>
</dbReference>
<organism evidence="12 13">
    <name type="scientific">Tritonibacter multivorans</name>
    <dbReference type="NCBI Taxonomy" id="928856"/>
    <lineage>
        <taxon>Bacteria</taxon>
        <taxon>Pseudomonadati</taxon>
        <taxon>Pseudomonadota</taxon>
        <taxon>Alphaproteobacteria</taxon>
        <taxon>Rhodobacterales</taxon>
        <taxon>Paracoccaceae</taxon>
        <taxon>Tritonibacter</taxon>
    </lineage>
</organism>
<dbReference type="GO" id="GO:0005524">
    <property type="term" value="F:ATP binding"/>
    <property type="evidence" value="ECO:0007669"/>
    <property type="project" value="UniProtKB-KW"/>
</dbReference>
<dbReference type="InterPro" id="IPR027417">
    <property type="entry name" value="P-loop_NTPase"/>
</dbReference>
<keyword evidence="8 9" id="KW-0472">Membrane</keyword>
<evidence type="ECO:0000256" key="9">
    <source>
        <dbReference type="SAM" id="Phobius"/>
    </source>
</evidence>
<keyword evidence="7 9" id="KW-1133">Transmembrane helix</keyword>
<name>A0A0N7LZ77_9RHOB</name>
<gene>
    <name evidence="12" type="primary">msbA</name>
    <name evidence="12" type="ORF">TRM7557_01117</name>
</gene>
<evidence type="ECO:0000256" key="1">
    <source>
        <dbReference type="ARBA" id="ARBA00004651"/>
    </source>
</evidence>
<comment type="subcellular location">
    <subcellularLocation>
        <location evidence="1">Cell membrane</location>
        <topology evidence="1">Multi-pass membrane protein</topology>
    </subcellularLocation>
</comment>
<dbReference type="EMBL" id="CYSD01000015">
    <property type="protein sequence ID" value="CUH76897.1"/>
    <property type="molecule type" value="Genomic_DNA"/>
</dbReference>
<proteinExistence type="predicted"/>
<evidence type="ECO:0000256" key="2">
    <source>
        <dbReference type="ARBA" id="ARBA00022448"/>
    </source>
</evidence>
<dbReference type="PROSITE" id="PS00211">
    <property type="entry name" value="ABC_TRANSPORTER_1"/>
    <property type="match status" value="1"/>
</dbReference>
<evidence type="ECO:0000313" key="12">
    <source>
        <dbReference type="EMBL" id="CUH76897.1"/>
    </source>
</evidence>
<dbReference type="GO" id="GO:0005886">
    <property type="term" value="C:plasma membrane"/>
    <property type="evidence" value="ECO:0007669"/>
    <property type="project" value="UniProtKB-SubCell"/>
</dbReference>
<keyword evidence="3" id="KW-1003">Cell membrane</keyword>
<evidence type="ECO:0000259" key="11">
    <source>
        <dbReference type="PROSITE" id="PS50929"/>
    </source>
</evidence>
<dbReference type="InterPro" id="IPR039421">
    <property type="entry name" value="Type_1_exporter"/>
</dbReference>
<dbReference type="Pfam" id="PF00005">
    <property type="entry name" value="ABC_tran"/>
    <property type="match status" value="1"/>
</dbReference>
<feature type="transmembrane region" description="Helical" evidence="9">
    <location>
        <begin position="165"/>
        <end position="184"/>
    </location>
</feature>
<dbReference type="FunFam" id="3.40.50.300:FF:000221">
    <property type="entry name" value="Multidrug ABC transporter ATP-binding protein"/>
    <property type="match status" value="1"/>
</dbReference>
<dbReference type="SMART" id="SM00382">
    <property type="entry name" value="AAA"/>
    <property type="match status" value="1"/>
</dbReference>
<dbReference type="STRING" id="928856.SAMN04488049_10691"/>
<accession>A0A0N7LZ77</accession>
<evidence type="ECO:0000256" key="3">
    <source>
        <dbReference type="ARBA" id="ARBA00022475"/>
    </source>
</evidence>
<dbReference type="PANTHER" id="PTHR43394">
    <property type="entry name" value="ATP-DEPENDENT PERMEASE MDL1, MITOCHONDRIAL"/>
    <property type="match status" value="1"/>
</dbReference>
<feature type="transmembrane region" description="Helical" evidence="9">
    <location>
        <begin position="20"/>
        <end position="42"/>
    </location>
</feature>
<dbReference type="RefSeq" id="WP_235811405.1">
    <property type="nucleotide sequence ID" value="NZ_CYSD01000015.1"/>
</dbReference>
<feature type="domain" description="ABC transporter" evidence="10">
    <location>
        <begin position="344"/>
        <end position="577"/>
    </location>
</feature>
<dbReference type="AlphaFoldDB" id="A0A0N7LZ77"/>
<evidence type="ECO:0000256" key="8">
    <source>
        <dbReference type="ARBA" id="ARBA00023136"/>
    </source>
</evidence>
<evidence type="ECO:0000256" key="6">
    <source>
        <dbReference type="ARBA" id="ARBA00022840"/>
    </source>
</evidence>
<evidence type="ECO:0000256" key="4">
    <source>
        <dbReference type="ARBA" id="ARBA00022692"/>
    </source>
</evidence>
<dbReference type="PROSITE" id="PS50893">
    <property type="entry name" value="ABC_TRANSPORTER_2"/>
    <property type="match status" value="1"/>
</dbReference>
<dbReference type="InterPro" id="IPR036640">
    <property type="entry name" value="ABC1_TM_sf"/>
</dbReference>
<keyword evidence="13" id="KW-1185">Reference proteome</keyword>
<dbReference type="Proteomes" id="UP000052022">
    <property type="component" value="Unassembled WGS sequence"/>
</dbReference>
<dbReference type="CDD" id="cd18552">
    <property type="entry name" value="ABC_6TM_MsbA_like"/>
    <property type="match status" value="1"/>
</dbReference>
<dbReference type="InterPro" id="IPR017871">
    <property type="entry name" value="ABC_transporter-like_CS"/>
</dbReference>
<dbReference type="SUPFAM" id="SSF90123">
    <property type="entry name" value="ABC transporter transmembrane region"/>
    <property type="match status" value="1"/>
</dbReference>
<keyword evidence="2" id="KW-0813">Transport</keyword>
<feature type="domain" description="ABC transmembrane type-1" evidence="11">
    <location>
        <begin position="28"/>
        <end position="310"/>
    </location>
</feature>
<dbReference type="PANTHER" id="PTHR43394:SF1">
    <property type="entry name" value="ATP-BINDING CASSETTE SUB-FAMILY B MEMBER 10, MITOCHONDRIAL"/>
    <property type="match status" value="1"/>
</dbReference>
<evidence type="ECO:0000256" key="5">
    <source>
        <dbReference type="ARBA" id="ARBA00022741"/>
    </source>
</evidence>
<feature type="transmembrane region" description="Helical" evidence="9">
    <location>
        <begin position="63"/>
        <end position="80"/>
    </location>
</feature>
<dbReference type="InterPro" id="IPR003593">
    <property type="entry name" value="AAA+_ATPase"/>
</dbReference>
<dbReference type="SUPFAM" id="SSF52540">
    <property type="entry name" value="P-loop containing nucleoside triphosphate hydrolases"/>
    <property type="match status" value="1"/>
</dbReference>
<dbReference type="GO" id="GO:0016887">
    <property type="term" value="F:ATP hydrolysis activity"/>
    <property type="evidence" value="ECO:0007669"/>
    <property type="project" value="InterPro"/>
</dbReference>
<dbReference type="Gene3D" id="3.40.50.300">
    <property type="entry name" value="P-loop containing nucleotide triphosphate hydrolases"/>
    <property type="match status" value="1"/>
</dbReference>
<protein>
    <submittedName>
        <fullName evidence="12">Lipid A export ATP-binding/permease protein MsbA</fullName>
        <ecNumber evidence="12">3.6.3.-</ecNumber>
    </submittedName>
</protein>
<reference evidence="12 13" key="1">
    <citation type="submission" date="2015-09" db="EMBL/GenBank/DDBJ databases">
        <authorList>
            <consortium name="Swine Surveillance"/>
        </authorList>
    </citation>
    <scope>NUCLEOTIDE SEQUENCE [LARGE SCALE GENOMIC DNA]</scope>
    <source>
        <strain evidence="12 13">CECT 7557</strain>
    </source>
</reference>
<keyword evidence="6 12" id="KW-0067">ATP-binding</keyword>
<evidence type="ECO:0000256" key="7">
    <source>
        <dbReference type="ARBA" id="ARBA00022989"/>
    </source>
</evidence>
<dbReference type="GO" id="GO:0015421">
    <property type="term" value="F:ABC-type oligopeptide transporter activity"/>
    <property type="evidence" value="ECO:0007669"/>
    <property type="project" value="TreeGrafter"/>
</dbReference>
<keyword evidence="4 9" id="KW-0812">Transmembrane</keyword>